<evidence type="ECO:0000313" key="4">
    <source>
        <dbReference type="WBParaSite" id="nRc.2.0.1.t18079-RA"/>
    </source>
</evidence>
<protein>
    <submittedName>
        <fullName evidence="4">NIDO domain-containing protein</fullName>
    </submittedName>
</protein>
<keyword evidence="1" id="KW-1015">Disulfide bond</keyword>
<name>A0A915IV55_ROMCU</name>
<evidence type="ECO:0000259" key="2">
    <source>
        <dbReference type="PROSITE" id="PS51220"/>
    </source>
</evidence>
<dbReference type="PANTHER" id="PTHR13802:SF52">
    <property type="entry name" value="MUCIN-4"/>
    <property type="match status" value="1"/>
</dbReference>
<dbReference type="AlphaFoldDB" id="A0A915IV55"/>
<dbReference type="PROSITE" id="PS51220">
    <property type="entry name" value="NIDO"/>
    <property type="match status" value="1"/>
</dbReference>
<dbReference type="GO" id="GO:0007160">
    <property type="term" value="P:cell-matrix adhesion"/>
    <property type="evidence" value="ECO:0007669"/>
    <property type="project" value="InterPro"/>
</dbReference>
<dbReference type="Proteomes" id="UP000887565">
    <property type="component" value="Unplaced"/>
</dbReference>
<feature type="domain" description="NIDO" evidence="2">
    <location>
        <begin position="1"/>
        <end position="84"/>
    </location>
</feature>
<keyword evidence="3" id="KW-1185">Reference proteome</keyword>
<dbReference type="PANTHER" id="PTHR13802">
    <property type="entry name" value="MUCIN 4-RELATED"/>
    <property type="match status" value="1"/>
</dbReference>
<dbReference type="InterPro" id="IPR051495">
    <property type="entry name" value="Epithelial_Barrier/Signaling"/>
</dbReference>
<dbReference type="Pfam" id="PF06119">
    <property type="entry name" value="NIDO"/>
    <property type="match status" value="1"/>
</dbReference>
<proteinExistence type="predicted"/>
<organism evidence="3 4">
    <name type="scientific">Romanomermis culicivorax</name>
    <name type="common">Nematode worm</name>
    <dbReference type="NCBI Taxonomy" id="13658"/>
    <lineage>
        <taxon>Eukaryota</taxon>
        <taxon>Metazoa</taxon>
        <taxon>Ecdysozoa</taxon>
        <taxon>Nematoda</taxon>
        <taxon>Enoplea</taxon>
        <taxon>Dorylaimia</taxon>
        <taxon>Mermithida</taxon>
        <taxon>Mermithoidea</taxon>
        <taxon>Mermithidae</taxon>
        <taxon>Romanomermis</taxon>
    </lineage>
</organism>
<evidence type="ECO:0000256" key="1">
    <source>
        <dbReference type="ARBA" id="ARBA00023157"/>
    </source>
</evidence>
<accession>A0A915IV55</accession>
<dbReference type="WBParaSite" id="nRc.2.0.1.t18079-RA">
    <property type="protein sequence ID" value="nRc.2.0.1.t18079-RA"/>
    <property type="gene ID" value="nRc.2.0.1.g18079"/>
</dbReference>
<reference evidence="4" key="1">
    <citation type="submission" date="2022-11" db="UniProtKB">
        <authorList>
            <consortium name="WormBaseParasite"/>
        </authorList>
    </citation>
    <scope>IDENTIFICATION</scope>
</reference>
<evidence type="ECO:0000313" key="3">
    <source>
        <dbReference type="Proteomes" id="UP000887565"/>
    </source>
</evidence>
<sequence length="114" mass="12231">MVITTDEVRSYVLFNYARINYTSSAPSGAIGGRGGRQSALVGFNAGNGTGFYELPYSSQGDSYKLVLNGATDTQGRWLARVDELVQYGGCTLGMLNHCTSSSPACPQESHLLQR</sequence>
<dbReference type="InterPro" id="IPR003886">
    <property type="entry name" value="NIDO_dom"/>
</dbReference>